<dbReference type="OMA" id="WGEQESN"/>
<dbReference type="VEuPathDB" id="FungiDB:SDRG_05535"/>
<dbReference type="eggNOG" id="KOG1830">
    <property type="taxonomic scope" value="Eukaryota"/>
</dbReference>
<dbReference type="OrthoDB" id="1060785at2759"/>
<keyword evidence="4" id="KW-1185">Reference proteome</keyword>
<dbReference type="Gene3D" id="6.10.280.150">
    <property type="match status" value="2"/>
</dbReference>
<dbReference type="GeneID" id="19946262"/>
<dbReference type="Proteomes" id="UP000030762">
    <property type="component" value="Unassembled WGS sequence"/>
</dbReference>
<dbReference type="GO" id="GO:0030036">
    <property type="term" value="P:actin cytoskeleton organization"/>
    <property type="evidence" value="ECO:0007669"/>
    <property type="project" value="InterPro"/>
</dbReference>
<dbReference type="InParanoid" id="T0QH68"/>
<dbReference type="GO" id="GO:2000601">
    <property type="term" value="P:positive regulation of Arp2/3 complex-mediated actin nucleation"/>
    <property type="evidence" value="ECO:0007669"/>
    <property type="project" value="TreeGrafter"/>
</dbReference>
<keyword evidence="2" id="KW-0175">Coiled coil</keyword>
<dbReference type="PANTHER" id="PTHR12902:SF1">
    <property type="entry name" value="WISKOTT-ALDRICH SYNDROME PROTEIN FAMILY MEMBER"/>
    <property type="match status" value="1"/>
</dbReference>
<proteinExistence type="inferred from homology"/>
<evidence type="ECO:0008006" key="5">
    <source>
        <dbReference type="Google" id="ProtNLM"/>
    </source>
</evidence>
<reference evidence="3 4" key="1">
    <citation type="submission" date="2012-04" db="EMBL/GenBank/DDBJ databases">
        <title>The Genome Sequence of Saprolegnia declina VS20.</title>
        <authorList>
            <consortium name="The Broad Institute Genome Sequencing Platform"/>
            <person name="Russ C."/>
            <person name="Nusbaum C."/>
            <person name="Tyler B."/>
            <person name="van West P."/>
            <person name="Dieguez-Uribeondo J."/>
            <person name="de Bruijn I."/>
            <person name="Tripathy S."/>
            <person name="Jiang R."/>
            <person name="Young S.K."/>
            <person name="Zeng Q."/>
            <person name="Gargeya S."/>
            <person name="Fitzgerald M."/>
            <person name="Haas B."/>
            <person name="Abouelleil A."/>
            <person name="Alvarado L."/>
            <person name="Arachchi H.M."/>
            <person name="Berlin A."/>
            <person name="Chapman S.B."/>
            <person name="Goldberg J."/>
            <person name="Griggs A."/>
            <person name="Gujja S."/>
            <person name="Hansen M."/>
            <person name="Howarth C."/>
            <person name="Imamovic A."/>
            <person name="Larimer J."/>
            <person name="McCowen C."/>
            <person name="Montmayeur A."/>
            <person name="Murphy C."/>
            <person name="Neiman D."/>
            <person name="Pearson M."/>
            <person name="Priest M."/>
            <person name="Roberts A."/>
            <person name="Saif S."/>
            <person name="Shea T."/>
            <person name="Sisk P."/>
            <person name="Sykes S."/>
            <person name="Wortman J."/>
            <person name="Nusbaum C."/>
            <person name="Birren B."/>
        </authorList>
    </citation>
    <scope>NUCLEOTIDE SEQUENCE [LARGE SCALE GENOMIC DNA]</scope>
    <source>
        <strain evidence="3 4">VS20</strain>
    </source>
</reference>
<name>T0QH68_SAPDV</name>
<comment type="similarity">
    <text evidence="1">Belongs to the SCAR/WAVE family.</text>
</comment>
<evidence type="ECO:0000256" key="1">
    <source>
        <dbReference type="ARBA" id="ARBA00006993"/>
    </source>
</evidence>
<dbReference type="Gene3D" id="1.20.5.340">
    <property type="match status" value="1"/>
</dbReference>
<evidence type="ECO:0000313" key="3">
    <source>
        <dbReference type="EMBL" id="EQC37314.1"/>
    </source>
</evidence>
<dbReference type="RefSeq" id="XP_008609476.1">
    <property type="nucleotide sequence ID" value="XM_008611254.1"/>
</dbReference>
<evidence type="ECO:0000256" key="2">
    <source>
        <dbReference type="SAM" id="Coils"/>
    </source>
</evidence>
<dbReference type="STRING" id="1156394.T0QH68"/>
<dbReference type="GO" id="GO:0003779">
    <property type="term" value="F:actin binding"/>
    <property type="evidence" value="ECO:0007669"/>
    <property type="project" value="UniProtKB-KW"/>
</dbReference>
<dbReference type="GO" id="GO:0071933">
    <property type="term" value="F:Arp2/3 complex binding"/>
    <property type="evidence" value="ECO:0007669"/>
    <property type="project" value="TreeGrafter"/>
</dbReference>
<evidence type="ECO:0000313" key="4">
    <source>
        <dbReference type="Proteomes" id="UP000030762"/>
    </source>
</evidence>
<dbReference type="GO" id="GO:0034237">
    <property type="term" value="F:protein kinase A regulatory subunit binding"/>
    <property type="evidence" value="ECO:0007669"/>
    <property type="project" value="TreeGrafter"/>
</dbReference>
<sequence>MPLVGRVIPSRHACASATARSDASASEALHQAHATSVTGILKQLGLLATFANDVFTEVTEEAKKTSERMRALGVRVDGLLQHPDAEIEADASNNQTEALKDDAVRFSQKTMPAAMQALYAACETPPPLETLDVFGKSDGACQKKFSHPAFFLEEWMARETARQDAAKAEKAAQRKLKRELRAIRARETPVGLTHTFLTVQTWKEKYGNGEGAELRISSRKAHELPSICIEEPTATDTALPEQLHDEAMEAYVPPPPPPPPANEIEVMDTAAASLSNEKPTTPLFQAAMKELLMVASKPPPPPPASPPPMPPASCEAMDLVPPPPPPPRVVAGVSPKKHKPVSLLHEIQAGAVLRKAELAPVGLPARDDLLRQLQLKQKLRPVERHVVKRRVEDTAPKFTGAIARVLARRAAIAGDSDDDDSDSDTEW</sequence>
<dbReference type="GO" id="GO:0005856">
    <property type="term" value="C:cytoskeleton"/>
    <property type="evidence" value="ECO:0007669"/>
    <property type="project" value="UniProtKB-SubCell"/>
</dbReference>
<accession>T0QH68</accession>
<dbReference type="PANTHER" id="PTHR12902">
    <property type="entry name" value="WASP-1"/>
    <property type="match status" value="1"/>
</dbReference>
<dbReference type="EMBL" id="JH767145">
    <property type="protein sequence ID" value="EQC37314.1"/>
    <property type="molecule type" value="Genomic_DNA"/>
</dbReference>
<dbReference type="InterPro" id="IPR028288">
    <property type="entry name" value="SCAR/WAVE_fam"/>
</dbReference>
<dbReference type="AlphaFoldDB" id="T0QH68"/>
<feature type="coiled-coil region" evidence="2">
    <location>
        <begin position="158"/>
        <end position="186"/>
    </location>
</feature>
<gene>
    <name evidence="3" type="ORF">SDRG_05535</name>
</gene>
<protein>
    <recommendedName>
        <fullName evidence="5">WASP family protein member</fullName>
    </recommendedName>
</protein>
<organism evidence="3 4">
    <name type="scientific">Saprolegnia diclina (strain VS20)</name>
    <dbReference type="NCBI Taxonomy" id="1156394"/>
    <lineage>
        <taxon>Eukaryota</taxon>
        <taxon>Sar</taxon>
        <taxon>Stramenopiles</taxon>
        <taxon>Oomycota</taxon>
        <taxon>Saprolegniomycetes</taxon>
        <taxon>Saprolegniales</taxon>
        <taxon>Saprolegniaceae</taxon>
        <taxon>Saprolegnia</taxon>
    </lineage>
</organism>